<comment type="catalytic activity">
    <reaction evidence="11">
        <text>FMN + ATP + H(+) = FAD + diphosphate</text>
        <dbReference type="Rhea" id="RHEA:17237"/>
        <dbReference type="ChEBI" id="CHEBI:15378"/>
        <dbReference type="ChEBI" id="CHEBI:30616"/>
        <dbReference type="ChEBI" id="CHEBI:33019"/>
        <dbReference type="ChEBI" id="CHEBI:57692"/>
        <dbReference type="ChEBI" id="CHEBI:58210"/>
        <dbReference type="EC" id="2.7.7.2"/>
    </reaction>
</comment>
<dbReference type="EMBL" id="JAKXMK010000038">
    <property type="protein sequence ID" value="MCH6170965.1"/>
    <property type="molecule type" value="Genomic_DNA"/>
</dbReference>
<keyword evidence="8" id="KW-0547">Nucleotide-binding</keyword>
<dbReference type="PANTHER" id="PTHR22749:SF6">
    <property type="entry name" value="RIBOFLAVIN KINASE"/>
    <property type="match status" value="1"/>
</dbReference>
<keyword evidence="10" id="KW-0067">ATP-binding</keyword>
<dbReference type="PANTHER" id="PTHR22749">
    <property type="entry name" value="RIBOFLAVIN KINASE/FMN ADENYLYLTRANSFERASE"/>
    <property type="match status" value="1"/>
</dbReference>
<dbReference type="Proteomes" id="UP001299970">
    <property type="component" value="Unassembled WGS sequence"/>
</dbReference>
<evidence type="ECO:0000256" key="1">
    <source>
        <dbReference type="ARBA" id="ARBA00004726"/>
    </source>
</evidence>
<dbReference type="NCBIfam" id="TIGR00125">
    <property type="entry name" value="cyt_tran_rel"/>
    <property type="match status" value="1"/>
</dbReference>
<evidence type="ECO:0000256" key="10">
    <source>
        <dbReference type="ARBA" id="ARBA00022840"/>
    </source>
</evidence>
<keyword evidence="4" id="KW-0285">Flavoprotein</keyword>
<dbReference type="RefSeq" id="WP_241041773.1">
    <property type="nucleotide sequence ID" value="NZ_BAAAJF010000029.1"/>
</dbReference>
<evidence type="ECO:0000256" key="9">
    <source>
        <dbReference type="ARBA" id="ARBA00022827"/>
    </source>
</evidence>
<keyword evidence="7 13" id="KW-0548">Nucleotidyltransferase</keyword>
<keyword evidence="9" id="KW-0274">FAD</keyword>
<dbReference type="CDD" id="cd02064">
    <property type="entry name" value="FAD_synthetase_N"/>
    <property type="match status" value="1"/>
</dbReference>
<evidence type="ECO:0000256" key="7">
    <source>
        <dbReference type="ARBA" id="ARBA00022695"/>
    </source>
</evidence>
<evidence type="ECO:0000256" key="11">
    <source>
        <dbReference type="ARBA" id="ARBA00049494"/>
    </source>
</evidence>
<evidence type="ECO:0000256" key="6">
    <source>
        <dbReference type="ARBA" id="ARBA00022679"/>
    </source>
</evidence>
<dbReference type="InterPro" id="IPR023468">
    <property type="entry name" value="Riboflavin_kinase"/>
</dbReference>
<evidence type="ECO:0000256" key="8">
    <source>
        <dbReference type="ARBA" id="ARBA00022741"/>
    </source>
</evidence>
<dbReference type="GO" id="GO:0016779">
    <property type="term" value="F:nucleotidyltransferase activity"/>
    <property type="evidence" value="ECO:0007669"/>
    <property type="project" value="UniProtKB-KW"/>
</dbReference>
<evidence type="ECO:0000256" key="4">
    <source>
        <dbReference type="ARBA" id="ARBA00022630"/>
    </source>
</evidence>
<name>A0ABS9TR05_9PSEU</name>
<comment type="pathway">
    <text evidence="1">Cofactor biosynthesis; FAD biosynthesis; FAD from FMN: step 1/1.</text>
</comment>
<proteinExistence type="inferred from homology"/>
<accession>A0ABS9TR05</accession>
<dbReference type="InterPro" id="IPR004821">
    <property type="entry name" value="Cyt_trans-like"/>
</dbReference>
<dbReference type="Pfam" id="PF06574">
    <property type="entry name" value="FAD_syn"/>
    <property type="match status" value="1"/>
</dbReference>
<evidence type="ECO:0000259" key="12">
    <source>
        <dbReference type="Pfam" id="PF06574"/>
    </source>
</evidence>
<dbReference type="Gene3D" id="3.40.50.620">
    <property type="entry name" value="HUPs"/>
    <property type="match status" value="1"/>
</dbReference>
<keyword evidence="6" id="KW-0808">Transferase</keyword>
<evidence type="ECO:0000256" key="5">
    <source>
        <dbReference type="ARBA" id="ARBA00022643"/>
    </source>
</evidence>
<evidence type="ECO:0000256" key="2">
    <source>
        <dbReference type="ARBA" id="ARBA00010214"/>
    </source>
</evidence>
<reference evidence="13 14" key="1">
    <citation type="submission" date="2022-03" db="EMBL/GenBank/DDBJ databases">
        <title>Pseudonocardia alaer sp. nov., a novel actinomycete isolated from reed forest soil.</title>
        <authorList>
            <person name="Wang L."/>
        </authorList>
    </citation>
    <scope>NUCLEOTIDE SEQUENCE [LARGE SCALE GENOMIC DNA]</scope>
    <source>
        <strain evidence="13 14">Y-16303</strain>
    </source>
</reference>
<keyword evidence="14" id="KW-1185">Reference proteome</keyword>
<gene>
    <name evidence="13" type="ORF">MMF94_35135</name>
</gene>
<dbReference type="EC" id="2.7.7.2" evidence="3"/>
<dbReference type="InterPro" id="IPR015864">
    <property type="entry name" value="FAD_synthase"/>
</dbReference>
<evidence type="ECO:0000256" key="3">
    <source>
        <dbReference type="ARBA" id="ARBA00012393"/>
    </source>
</evidence>
<evidence type="ECO:0000313" key="14">
    <source>
        <dbReference type="Proteomes" id="UP001299970"/>
    </source>
</evidence>
<feature type="domain" description="FAD synthetase" evidence="12">
    <location>
        <begin position="30"/>
        <end position="174"/>
    </location>
</feature>
<dbReference type="InterPro" id="IPR014729">
    <property type="entry name" value="Rossmann-like_a/b/a_fold"/>
</dbReference>
<comment type="caution">
    <text evidence="13">The sequence shown here is derived from an EMBL/GenBank/DDBJ whole genome shotgun (WGS) entry which is preliminary data.</text>
</comment>
<sequence length="267" mass="28888">MAERRPMAATMVHPAPATTTCWYGTDQIPSQWGRSVVVLGVFDGLHRGHARLLDHAAEVGRRRRRPVVLTTFDPHPATVAGPPRDTTPLVSLDRRVELAHEHGADAVLVLPFGAAMARTPAVDFVHDVLVGSLRAIDVVVGANFRFGHRGAGDVRLLTHLGLRHDFTAHGVDLVPGCSSTRVRELLRAGDPARAAEVLGRPHRVRGRCVDGLLRTSTMLPAPGRYRVLVRGHETAAEVRADGAVLLHVPLPTGEIDVTFLDRVEPSS</sequence>
<dbReference type="SUPFAM" id="SSF52374">
    <property type="entry name" value="Nucleotidylyl transferase"/>
    <property type="match status" value="1"/>
</dbReference>
<comment type="similarity">
    <text evidence="2">Belongs to the RibF family.</text>
</comment>
<organism evidence="13 14">
    <name type="scientific">Pseudonocardia alaniniphila</name>
    <dbReference type="NCBI Taxonomy" id="75291"/>
    <lineage>
        <taxon>Bacteria</taxon>
        <taxon>Bacillati</taxon>
        <taxon>Actinomycetota</taxon>
        <taxon>Actinomycetes</taxon>
        <taxon>Pseudonocardiales</taxon>
        <taxon>Pseudonocardiaceae</taxon>
        <taxon>Pseudonocardia</taxon>
    </lineage>
</organism>
<keyword evidence="5" id="KW-0288">FMN</keyword>
<protein>
    <recommendedName>
        <fullName evidence="3">FAD synthase</fullName>
        <ecNumber evidence="3">2.7.7.2</ecNumber>
    </recommendedName>
</protein>
<evidence type="ECO:0000313" key="13">
    <source>
        <dbReference type="EMBL" id="MCH6170965.1"/>
    </source>
</evidence>